<evidence type="ECO:0000256" key="5">
    <source>
        <dbReference type="ARBA" id="ARBA00023136"/>
    </source>
</evidence>
<evidence type="ECO:0000256" key="2">
    <source>
        <dbReference type="ARBA" id="ARBA00022692"/>
    </source>
</evidence>
<protein>
    <submittedName>
        <fullName evidence="7">Uncharacterized protein</fullName>
    </submittedName>
</protein>
<keyword evidence="3" id="KW-0712">Selenocysteine</keyword>
<organism evidence="7">
    <name type="scientific">Picea sitchensis</name>
    <name type="common">Sitka spruce</name>
    <name type="synonym">Pinus sitchensis</name>
    <dbReference type="NCBI Taxonomy" id="3332"/>
    <lineage>
        <taxon>Eukaryota</taxon>
        <taxon>Viridiplantae</taxon>
        <taxon>Streptophyta</taxon>
        <taxon>Embryophyta</taxon>
        <taxon>Tracheophyta</taxon>
        <taxon>Spermatophyta</taxon>
        <taxon>Pinopsida</taxon>
        <taxon>Pinidae</taxon>
        <taxon>Conifers I</taxon>
        <taxon>Pinales</taxon>
        <taxon>Pinaceae</taxon>
        <taxon>Picea</taxon>
    </lineage>
</organism>
<evidence type="ECO:0000256" key="1">
    <source>
        <dbReference type="ARBA" id="ARBA00004167"/>
    </source>
</evidence>
<dbReference type="GO" id="GO:0006816">
    <property type="term" value="P:calcium ion transport"/>
    <property type="evidence" value="ECO:0007669"/>
    <property type="project" value="TreeGrafter"/>
</dbReference>
<evidence type="ECO:0000256" key="6">
    <source>
        <dbReference type="SAM" id="MobiDB-lite"/>
    </source>
</evidence>
<dbReference type="GO" id="GO:0005794">
    <property type="term" value="C:Golgi apparatus"/>
    <property type="evidence" value="ECO:0007669"/>
    <property type="project" value="TreeGrafter"/>
</dbReference>
<keyword evidence="4" id="KW-1133">Transmembrane helix</keyword>
<dbReference type="AlphaFoldDB" id="A9NYH6"/>
<accession>A9NYH6</accession>
<feature type="compositionally biased region" description="Gly residues" evidence="6">
    <location>
        <begin position="14"/>
        <end position="35"/>
    </location>
</feature>
<evidence type="ECO:0000256" key="3">
    <source>
        <dbReference type="ARBA" id="ARBA00022933"/>
    </source>
</evidence>
<evidence type="ECO:0000256" key="4">
    <source>
        <dbReference type="ARBA" id="ARBA00022989"/>
    </source>
</evidence>
<dbReference type="PANTHER" id="PTHR16875">
    <property type="entry name" value="SELENOPROTEIN K"/>
    <property type="match status" value="1"/>
</dbReference>
<dbReference type="EMBL" id="EF086425">
    <property type="protein sequence ID" value="ABK25687.1"/>
    <property type="molecule type" value="mRNA"/>
</dbReference>
<dbReference type="PANTHER" id="PTHR16875:SF0">
    <property type="entry name" value="SELENOPROTEIN K"/>
    <property type="match status" value="1"/>
</dbReference>
<feature type="region of interest" description="Disordered" evidence="6">
    <location>
        <begin position="1"/>
        <end position="65"/>
    </location>
</feature>
<keyword evidence="5" id="KW-0472">Membrane</keyword>
<comment type="subcellular location">
    <subcellularLocation>
        <location evidence="1">Membrane</location>
        <topology evidence="1">Single-pass membrane protein</topology>
    </subcellularLocation>
</comment>
<reference evidence="7" key="1">
    <citation type="journal article" date="2008" name="BMC Genomics">
        <title>A conifer genomics resource of 200,000 spruce (Picea spp.) ESTs and 6,464 high-quality, sequence-finished full-length cDNAs for Sitka spruce (Picea sitchensis).</title>
        <authorList>
            <person name="Ralph S.G."/>
            <person name="Chun H.J."/>
            <person name="Kolosova N."/>
            <person name="Cooper D."/>
            <person name="Oddy C."/>
            <person name="Ritland C.E."/>
            <person name="Kirkpatrick R."/>
            <person name="Moore R."/>
            <person name="Barber S."/>
            <person name="Holt R.A."/>
            <person name="Jones S.J."/>
            <person name="Marra M.A."/>
            <person name="Douglas C.J."/>
            <person name="Ritland K."/>
            <person name="Bohlmann J."/>
        </authorList>
    </citation>
    <scope>NUCLEOTIDE SEQUENCE</scope>
    <source>
        <tissue evidence="7">Green portion of the leader tissue</tissue>
    </source>
</reference>
<proteinExistence type="evidence at transcript level"/>
<dbReference type="GO" id="GO:0032469">
    <property type="term" value="P:endoplasmic reticulum calcium ion homeostasis"/>
    <property type="evidence" value="ECO:0007669"/>
    <property type="project" value="TreeGrafter"/>
</dbReference>
<keyword evidence="2" id="KW-0812">Transmembrane</keyword>
<name>A9NYH6_PICSI</name>
<sequence length="65" mass="6268">MMEATESYKKKSGSRGGGWDSGPGGGGGSGGGPYGSGPRRPPRGLDNVQGINHNSAPACGSCCGG</sequence>
<evidence type="ECO:0000313" key="7">
    <source>
        <dbReference type="EMBL" id="ABK25687.1"/>
    </source>
</evidence>
<dbReference type="InterPro" id="IPR024491">
    <property type="entry name" value="Se_SelK/SelG"/>
</dbReference>
<dbReference type="GO" id="GO:0005789">
    <property type="term" value="C:endoplasmic reticulum membrane"/>
    <property type="evidence" value="ECO:0007669"/>
    <property type="project" value="TreeGrafter"/>
</dbReference>